<dbReference type="PANTHER" id="PTHR32429">
    <property type="match status" value="1"/>
</dbReference>
<dbReference type="FunCoup" id="A0A7I4F4V3">
    <property type="interactions" value="1227"/>
</dbReference>
<dbReference type="PANTHER" id="PTHR32429:SF9">
    <property type="entry name" value="PROTEIN POST-ILLUMINATION CHLOROPHYLL FLUORESCENCE INCREASE, CHLOROPLASTIC"/>
    <property type="match status" value="1"/>
</dbReference>
<reference evidence="3 4" key="2">
    <citation type="journal article" date="2018" name="Plant J.">
        <title>The Physcomitrella patens chromosome-scale assembly reveals moss genome structure and evolution.</title>
        <authorList>
            <person name="Lang D."/>
            <person name="Ullrich K.K."/>
            <person name="Murat F."/>
            <person name="Fuchs J."/>
            <person name="Jenkins J."/>
            <person name="Haas F.B."/>
            <person name="Piednoel M."/>
            <person name="Gundlach H."/>
            <person name="Van Bel M."/>
            <person name="Meyberg R."/>
            <person name="Vives C."/>
            <person name="Morata J."/>
            <person name="Symeonidi A."/>
            <person name="Hiss M."/>
            <person name="Muchero W."/>
            <person name="Kamisugi Y."/>
            <person name="Saleh O."/>
            <person name="Blanc G."/>
            <person name="Decker E.L."/>
            <person name="van Gessel N."/>
            <person name="Grimwood J."/>
            <person name="Hayes R.D."/>
            <person name="Graham S.W."/>
            <person name="Gunter L.E."/>
            <person name="McDaniel S.F."/>
            <person name="Hoernstein S.N.W."/>
            <person name="Larsson A."/>
            <person name="Li F.W."/>
            <person name="Perroud P.F."/>
            <person name="Phillips J."/>
            <person name="Ranjan P."/>
            <person name="Rokshar D.S."/>
            <person name="Rothfels C.J."/>
            <person name="Schneider L."/>
            <person name="Shu S."/>
            <person name="Stevenson D.W."/>
            <person name="Thummler F."/>
            <person name="Tillich M."/>
            <person name="Villarreal Aguilar J.C."/>
            <person name="Widiez T."/>
            <person name="Wong G.K."/>
            <person name="Wymore A."/>
            <person name="Zhang Y."/>
            <person name="Zimmer A.D."/>
            <person name="Quatrano R.S."/>
            <person name="Mayer K.F.X."/>
            <person name="Goodstein D."/>
            <person name="Casacuberta J.M."/>
            <person name="Vandepoele K."/>
            <person name="Reski R."/>
            <person name="Cuming A.C."/>
            <person name="Tuskan G.A."/>
            <person name="Maumus F."/>
            <person name="Salse J."/>
            <person name="Schmutz J."/>
            <person name="Rensing S.A."/>
        </authorList>
    </citation>
    <scope>NUCLEOTIDE SEQUENCE [LARGE SCALE GENOMIC DNA]</scope>
    <source>
        <strain evidence="3 4">cv. Gransden 2004</strain>
    </source>
</reference>
<protein>
    <recommendedName>
        <fullName evidence="2">PIFI-like Ig-like domain-containing protein</fullName>
    </recommendedName>
</protein>
<dbReference type="EMBL" id="ABEU02000015">
    <property type="status" value="NOT_ANNOTATED_CDS"/>
    <property type="molecule type" value="Genomic_DNA"/>
</dbReference>
<dbReference type="Pfam" id="PF25419">
    <property type="entry name" value="Ig_PIFI"/>
    <property type="match status" value="1"/>
</dbReference>
<reference evidence="3 4" key="1">
    <citation type="journal article" date="2008" name="Science">
        <title>The Physcomitrella genome reveals evolutionary insights into the conquest of land by plants.</title>
        <authorList>
            <person name="Rensing S."/>
            <person name="Lang D."/>
            <person name="Zimmer A."/>
            <person name="Terry A."/>
            <person name="Salamov A."/>
            <person name="Shapiro H."/>
            <person name="Nishiyama T."/>
            <person name="Perroud P.-F."/>
            <person name="Lindquist E."/>
            <person name="Kamisugi Y."/>
            <person name="Tanahashi T."/>
            <person name="Sakakibara K."/>
            <person name="Fujita T."/>
            <person name="Oishi K."/>
            <person name="Shin-I T."/>
            <person name="Kuroki Y."/>
            <person name="Toyoda A."/>
            <person name="Suzuki Y."/>
            <person name="Hashimoto A."/>
            <person name="Yamaguchi K."/>
            <person name="Sugano A."/>
            <person name="Kohara Y."/>
            <person name="Fujiyama A."/>
            <person name="Anterola A."/>
            <person name="Aoki S."/>
            <person name="Ashton N."/>
            <person name="Barbazuk W.B."/>
            <person name="Barker E."/>
            <person name="Bennetzen J."/>
            <person name="Bezanilla M."/>
            <person name="Blankenship R."/>
            <person name="Cho S.H."/>
            <person name="Dutcher S."/>
            <person name="Estelle M."/>
            <person name="Fawcett J.A."/>
            <person name="Gundlach H."/>
            <person name="Hanada K."/>
            <person name="Heyl A."/>
            <person name="Hicks K.A."/>
            <person name="Hugh J."/>
            <person name="Lohr M."/>
            <person name="Mayer K."/>
            <person name="Melkozernov A."/>
            <person name="Murata T."/>
            <person name="Nelson D."/>
            <person name="Pils B."/>
            <person name="Prigge M."/>
            <person name="Reiss B."/>
            <person name="Renner T."/>
            <person name="Rombauts S."/>
            <person name="Rushton P."/>
            <person name="Sanderfoot A."/>
            <person name="Schween G."/>
            <person name="Shiu S.-H."/>
            <person name="Stueber K."/>
            <person name="Theodoulou F.L."/>
            <person name="Tu H."/>
            <person name="Van de Peer Y."/>
            <person name="Verrier P.J."/>
            <person name="Waters E."/>
            <person name="Wood A."/>
            <person name="Yang L."/>
            <person name="Cove D."/>
            <person name="Cuming A."/>
            <person name="Hasebe M."/>
            <person name="Lucas S."/>
            <person name="Mishler D.B."/>
            <person name="Reski R."/>
            <person name="Grigoriev I."/>
            <person name="Quatrano R.S."/>
            <person name="Boore J.L."/>
        </authorList>
    </citation>
    <scope>NUCLEOTIDE SEQUENCE [LARGE SCALE GENOMIC DNA]</scope>
    <source>
        <strain evidence="3 4">cv. Gransden 2004</strain>
    </source>
</reference>
<dbReference type="Gramene" id="Pp3c15_11500V3.3">
    <property type="protein sequence ID" value="Pp3c15_11500V3.3"/>
    <property type="gene ID" value="Pp3c15_11500"/>
</dbReference>
<feature type="domain" description="PIFI-like Ig-like" evidence="2">
    <location>
        <begin position="87"/>
        <end position="216"/>
    </location>
</feature>
<dbReference type="EnsemblPlants" id="Pp3c15_11500V3.3">
    <property type="protein sequence ID" value="Pp3c15_11500V3.3"/>
    <property type="gene ID" value="Pp3c15_11500"/>
</dbReference>
<evidence type="ECO:0000313" key="4">
    <source>
        <dbReference type="Proteomes" id="UP000006727"/>
    </source>
</evidence>
<gene>
    <name evidence="3" type="primary">LOC112292777</name>
</gene>
<dbReference type="Proteomes" id="UP000006727">
    <property type="component" value="Chromosome 15"/>
</dbReference>
<accession>A0A7I4F4V3</accession>
<sequence>MATLVYINGSGAAACCSAASSSHEAAGIRRRATKASVASSLVSRFYGLQLAAEGKVVRSQNSKVLAGKATATAVVNSTGVKHLPTWADFEMGLATVYWETSNGLPPTSGQLLTIYFNPSASELTPNTEYGIGFNGGFNQPIMCGGEPRIMAKKERGSLCETIYAIKINVPLHALTLEFSFTDGKNWDGPYKLVMEVPQKLKGLPQSYFDEGLAKELAHEGACENAIFPDSVYVQDRCVFPAGMIQEGVFDHRPFLFEKCYLGWIADCTILVPRCCQFLVCSVYFNACVTRFMCLLTLFREIGVIWILCLDAPTRNRHFMTHWLMWTTDPAHSFWKRKVRWLSGSPVKNFSEDAYQR</sequence>
<name>A0A7I4F4V3_PHYPA</name>
<proteinExistence type="predicted"/>
<comment type="subcellular location">
    <subcellularLocation>
        <location evidence="1">Plastid</location>
        <location evidence="1">Chloroplast stroma</location>
    </subcellularLocation>
</comment>
<dbReference type="InterPro" id="IPR057612">
    <property type="entry name" value="Ig_PIFI"/>
</dbReference>
<dbReference type="GO" id="GO:0009570">
    <property type="term" value="C:chloroplast stroma"/>
    <property type="evidence" value="ECO:0000318"/>
    <property type="project" value="GO_Central"/>
</dbReference>
<dbReference type="InParanoid" id="A0A7I4F4V3"/>
<dbReference type="AlphaFoldDB" id="A0A7I4F4V3"/>
<dbReference type="InterPro" id="IPR044960">
    <property type="entry name" value="RCA-like"/>
</dbReference>
<evidence type="ECO:0000256" key="1">
    <source>
        <dbReference type="ARBA" id="ARBA00004470"/>
    </source>
</evidence>
<reference evidence="3" key="3">
    <citation type="submission" date="2020-12" db="UniProtKB">
        <authorList>
            <consortium name="EnsemblPlants"/>
        </authorList>
    </citation>
    <scope>IDENTIFICATION</scope>
</reference>
<evidence type="ECO:0000259" key="2">
    <source>
        <dbReference type="Pfam" id="PF25419"/>
    </source>
</evidence>
<dbReference type="GO" id="GO:0010478">
    <property type="term" value="P:chlororespiration"/>
    <property type="evidence" value="ECO:0000318"/>
    <property type="project" value="GO_Central"/>
</dbReference>
<evidence type="ECO:0000313" key="3">
    <source>
        <dbReference type="EnsemblPlants" id="Pp3c15_11500V3.3"/>
    </source>
</evidence>
<keyword evidence="4" id="KW-1185">Reference proteome</keyword>
<organism evidence="3 4">
    <name type="scientific">Physcomitrium patens</name>
    <name type="common">Spreading-leaved earth moss</name>
    <name type="synonym">Physcomitrella patens</name>
    <dbReference type="NCBI Taxonomy" id="3218"/>
    <lineage>
        <taxon>Eukaryota</taxon>
        <taxon>Viridiplantae</taxon>
        <taxon>Streptophyta</taxon>
        <taxon>Embryophyta</taxon>
        <taxon>Bryophyta</taxon>
        <taxon>Bryophytina</taxon>
        <taxon>Bryopsida</taxon>
        <taxon>Funariidae</taxon>
        <taxon>Funariales</taxon>
        <taxon>Funariaceae</taxon>
        <taxon>Physcomitrium</taxon>
    </lineage>
</organism>